<sequence length="197" mass="21948">MAEVNRPRPIRPNKHTPFSEVAELKSELSSVEHLINNLLHLQMMLNSWLSYLELEATQTSPVLGEGTNTATAPGVPSYLPWSSVVRDAKRCSLPLFTPLDVHLANSFSPLAELPQDQDESAFLTCKANHVKKLTSSPSTEHFFDQLSQSFASPQCKWHRRLQQLEAILSFHLQITATEPLFPSLGKSSCMHLGPAAY</sequence>
<name>A0ABV0UUV0_9TELE</name>
<evidence type="ECO:0000313" key="1">
    <source>
        <dbReference type="EMBL" id="MEQ2248860.1"/>
    </source>
</evidence>
<organism evidence="1 2">
    <name type="scientific">Ilyodon furcidens</name>
    <name type="common">goldbreast splitfin</name>
    <dbReference type="NCBI Taxonomy" id="33524"/>
    <lineage>
        <taxon>Eukaryota</taxon>
        <taxon>Metazoa</taxon>
        <taxon>Chordata</taxon>
        <taxon>Craniata</taxon>
        <taxon>Vertebrata</taxon>
        <taxon>Euteleostomi</taxon>
        <taxon>Actinopterygii</taxon>
        <taxon>Neopterygii</taxon>
        <taxon>Teleostei</taxon>
        <taxon>Neoteleostei</taxon>
        <taxon>Acanthomorphata</taxon>
        <taxon>Ovalentaria</taxon>
        <taxon>Atherinomorphae</taxon>
        <taxon>Cyprinodontiformes</taxon>
        <taxon>Goodeidae</taxon>
        <taxon>Ilyodon</taxon>
    </lineage>
</organism>
<proteinExistence type="predicted"/>
<reference evidence="1 2" key="1">
    <citation type="submission" date="2021-06" db="EMBL/GenBank/DDBJ databases">
        <authorList>
            <person name="Palmer J.M."/>
        </authorList>
    </citation>
    <scope>NUCLEOTIDE SEQUENCE [LARGE SCALE GENOMIC DNA]</scope>
    <source>
        <strain evidence="2">if_2019</strain>
        <tissue evidence="1">Muscle</tissue>
    </source>
</reference>
<dbReference type="EMBL" id="JAHRIQ010083757">
    <property type="protein sequence ID" value="MEQ2248860.1"/>
    <property type="molecule type" value="Genomic_DNA"/>
</dbReference>
<dbReference type="Proteomes" id="UP001482620">
    <property type="component" value="Unassembled WGS sequence"/>
</dbReference>
<accession>A0ABV0UUV0</accession>
<gene>
    <name evidence="1" type="ORF">ILYODFUR_023322</name>
</gene>
<evidence type="ECO:0000313" key="2">
    <source>
        <dbReference type="Proteomes" id="UP001482620"/>
    </source>
</evidence>
<protein>
    <submittedName>
        <fullName evidence="1">Uncharacterized protein</fullName>
    </submittedName>
</protein>
<comment type="caution">
    <text evidence="1">The sequence shown here is derived from an EMBL/GenBank/DDBJ whole genome shotgun (WGS) entry which is preliminary data.</text>
</comment>
<keyword evidence="2" id="KW-1185">Reference proteome</keyword>